<dbReference type="CDD" id="cd00371">
    <property type="entry name" value="HMA"/>
    <property type="match status" value="1"/>
</dbReference>
<geneLocation type="plasmid" evidence="3 4">
    <name>unnamed1</name>
</geneLocation>
<evidence type="ECO:0000256" key="1">
    <source>
        <dbReference type="ARBA" id="ARBA00022723"/>
    </source>
</evidence>
<dbReference type="GO" id="GO:0046872">
    <property type="term" value="F:metal ion binding"/>
    <property type="evidence" value="ECO:0007669"/>
    <property type="project" value="UniProtKB-KW"/>
</dbReference>
<dbReference type="InterPro" id="IPR006121">
    <property type="entry name" value="HMA_dom"/>
</dbReference>
<dbReference type="EMBL" id="CP019641">
    <property type="protein sequence ID" value="AQQ55400.1"/>
    <property type="molecule type" value="Genomic_DNA"/>
</dbReference>
<reference evidence="3 4" key="1">
    <citation type="submission" date="2017-02" db="EMBL/GenBank/DDBJ databases">
        <title>The complete genomic sequence of a novel cold adapted crude oil-degrading bacterium Planococcus qaidamina Y42.</title>
        <authorList>
            <person name="Yang R."/>
        </authorList>
    </citation>
    <scope>NUCLEOTIDE SEQUENCE [LARGE SCALE GENOMIC DNA]</scope>
    <source>
        <strain evidence="3 4">Y42</strain>
        <plasmid evidence="3 4">unnamed1</plasmid>
    </source>
</reference>
<evidence type="ECO:0000313" key="3">
    <source>
        <dbReference type="EMBL" id="AQQ55400.1"/>
    </source>
</evidence>
<gene>
    <name evidence="3" type="ORF">B0X71_19725</name>
</gene>
<organism evidence="3 4">
    <name type="scientific">Planococcus lenghuensis</name>
    <dbReference type="NCBI Taxonomy" id="2213202"/>
    <lineage>
        <taxon>Bacteria</taxon>
        <taxon>Bacillati</taxon>
        <taxon>Bacillota</taxon>
        <taxon>Bacilli</taxon>
        <taxon>Bacillales</taxon>
        <taxon>Caryophanaceae</taxon>
        <taxon>Planococcus</taxon>
    </lineage>
</organism>
<protein>
    <recommendedName>
        <fullName evidence="2">HMA domain-containing protein</fullName>
    </recommendedName>
</protein>
<dbReference type="Pfam" id="PF00403">
    <property type="entry name" value="HMA"/>
    <property type="match status" value="1"/>
</dbReference>
<dbReference type="SUPFAM" id="SSF55008">
    <property type="entry name" value="HMA, heavy metal-associated domain"/>
    <property type="match status" value="1"/>
</dbReference>
<dbReference type="InterPro" id="IPR036163">
    <property type="entry name" value="HMA_dom_sf"/>
</dbReference>
<dbReference type="RefSeq" id="WP_077591261.1">
    <property type="nucleotide sequence ID" value="NZ_CP019641.1"/>
</dbReference>
<dbReference type="PROSITE" id="PS50846">
    <property type="entry name" value="HMA_2"/>
    <property type="match status" value="1"/>
</dbReference>
<dbReference type="KEGG" id="pmar:B0X71_19725"/>
<keyword evidence="3" id="KW-0614">Plasmid</keyword>
<evidence type="ECO:0000313" key="4">
    <source>
        <dbReference type="Proteomes" id="UP000188184"/>
    </source>
</evidence>
<dbReference type="Gene3D" id="3.30.70.100">
    <property type="match status" value="1"/>
</dbReference>
<dbReference type="OrthoDB" id="5519908at2"/>
<dbReference type="Proteomes" id="UP000188184">
    <property type="component" value="Plasmid unnamed1"/>
</dbReference>
<accession>A0A1Q2L4M5</accession>
<feature type="domain" description="HMA" evidence="2">
    <location>
        <begin position="66"/>
        <end position="132"/>
    </location>
</feature>
<proteinExistence type="predicted"/>
<keyword evidence="1" id="KW-0479">Metal-binding</keyword>
<dbReference type="FunFam" id="3.30.70.100:FF:000001">
    <property type="entry name" value="ATPase copper transporting beta"/>
    <property type="match status" value="1"/>
</dbReference>
<keyword evidence="4" id="KW-1185">Reference proteome</keyword>
<name>A0A1Q2L4M5_9BACL</name>
<dbReference type="AlphaFoldDB" id="A0A1Q2L4M5"/>
<sequence length="138" mass="14656">MKKLVGVVGIALFAGIIIYMTTSNTMTAGNPFAEQNEEPIEVNAVSEENIELPEDETALKETADQEKIVLSGLGMTCSSCEYAVSSGLKNTEGITDFTINGPEDSATVVFDPGQVTVDEIEQAVADVGYEAEEVTEAE</sequence>
<evidence type="ECO:0000259" key="2">
    <source>
        <dbReference type="PROSITE" id="PS50846"/>
    </source>
</evidence>